<protein>
    <submittedName>
        <fullName evidence="1">Uncharacterized protein</fullName>
    </submittedName>
</protein>
<sequence length="61" mass="6407">MIGRLRAALTDALGAEALAAAEARGRDLDRETAIARLDPAGFEPGEPAVAQVIPLAQARRR</sequence>
<dbReference type="Proteomes" id="UP001157017">
    <property type="component" value="Unassembled WGS sequence"/>
</dbReference>
<dbReference type="EMBL" id="BSUZ01000001">
    <property type="protein sequence ID" value="GMA86157.1"/>
    <property type="molecule type" value="Genomic_DNA"/>
</dbReference>
<evidence type="ECO:0000313" key="2">
    <source>
        <dbReference type="Proteomes" id="UP001157017"/>
    </source>
</evidence>
<gene>
    <name evidence="1" type="ORF">GCM10025868_14070</name>
</gene>
<reference evidence="2" key="1">
    <citation type="journal article" date="2019" name="Int. J. Syst. Evol. Microbiol.">
        <title>The Global Catalogue of Microorganisms (GCM) 10K type strain sequencing project: providing services to taxonomists for standard genome sequencing and annotation.</title>
        <authorList>
            <consortium name="The Broad Institute Genomics Platform"/>
            <consortium name="The Broad Institute Genome Sequencing Center for Infectious Disease"/>
            <person name="Wu L."/>
            <person name="Ma J."/>
        </authorList>
    </citation>
    <scope>NUCLEOTIDE SEQUENCE [LARGE SCALE GENOMIC DNA]</scope>
    <source>
        <strain evidence="2">NBRC 108730</strain>
    </source>
</reference>
<accession>A0ABQ6JD91</accession>
<keyword evidence="2" id="KW-1185">Reference proteome</keyword>
<proteinExistence type="predicted"/>
<name>A0ABQ6JD91_9ACTN</name>
<evidence type="ECO:0000313" key="1">
    <source>
        <dbReference type="EMBL" id="GMA86157.1"/>
    </source>
</evidence>
<organism evidence="1 2">
    <name type="scientific">Angustibacter aerolatus</name>
    <dbReference type="NCBI Taxonomy" id="1162965"/>
    <lineage>
        <taxon>Bacteria</taxon>
        <taxon>Bacillati</taxon>
        <taxon>Actinomycetota</taxon>
        <taxon>Actinomycetes</taxon>
        <taxon>Kineosporiales</taxon>
        <taxon>Kineosporiaceae</taxon>
    </lineage>
</organism>
<comment type="caution">
    <text evidence="1">The sequence shown here is derived from an EMBL/GenBank/DDBJ whole genome shotgun (WGS) entry which is preliminary data.</text>
</comment>